<dbReference type="GO" id="GO:0016757">
    <property type="term" value="F:glycosyltransferase activity"/>
    <property type="evidence" value="ECO:0007669"/>
    <property type="project" value="InterPro"/>
</dbReference>
<proteinExistence type="predicted"/>
<dbReference type="InterPro" id="IPR029044">
    <property type="entry name" value="Nucleotide-diphossugar_trans"/>
</dbReference>
<sequence length="322" mass="38933">MKPIEYVFSVRNKNKHKIITILGIKLKFTKDNFNYRLWRFKQIKKKEGAGKATKYYVSKYLYAADLAQKELETIPQAKINQLTENLWTMWLQEDVPEPIQMCLSTIKRFYPEIIIITEKNLFEYVNIPEYIYEKYKKGIIKPPHFSDYIRMYLLDKYGGTWIDASCLMLDRIPKFILKQPFFILQTPNKKEISNFFIHSGKNNFITKTIKIYLEEYWKHENITIDYFLYHHYFNFIRRAIPRFEQLYNNIIPYLNSKVRYLTDNIAQNADKDAWEYLSKTSFMYKFQRKNKNAVKNPNSWYNFLLNEYRNGKLLSNIDSTAV</sequence>
<protein>
    <submittedName>
        <fullName evidence="1">Uncharacterized protein</fullName>
    </submittedName>
</protein>
<organism evidence="1">
    <name type="scientific">uncultured Candidatus Melainabacteria bacterium</name>
    <dbReference type="NCBI Taxonomy" id="2682970"/>
    <lineage>
        <taxon>Bacteria</taxon>
        <taxon>Bacillati</taxon>
        <taxon>Candidatus Melainabacteria</taxon>
        <taxon>environmental samples</taxon>
    </lineage>
</organism>
<name>A0A650EJF1_9BACT</name>
<dbReference type="EMBL" id="MN577570">
    <property type="protein sequence ID" value="QGT49733.1"/>
    <property type="molecule type" value="Genomic_DNA"/>
</dbReference>
<dbReference type="InterPro" id="IPR008441">
    <property type="entry name" value="AfumC-like_glycosyl_Trfase"/>
</dbReference>
<dbReference type="Pfam" id="PF05704">
    <property type="entry name" value="Caps_synth"/>
    <property type="match status" value="1"/>
</dbReference>
<dbReference type="SUPFAM" id="SSF53448">
    <property type="entry name" value="Nucleotide-diphospho-sugar transferases"/>
    <property type="match status" value="1"/>
</dbReference>
<gene>
    <name evidence="1" type="ORF">Melaina855_1200</name>
</gene>
<dbReference type="AlphaFoldDB" id="A0A650EJF1"/>
<reference evidence="1" key="1">
    <citation type="journal article" date="2020" name="J. ISSAAS">
        <title>Lactobacilli and other gastrointestinal microbiota of Peromyscus leucopus, reservoir host for agents of Lyme disease and other zoonoses in North America.</title>
        <authorList>
            <person name="Milovic A."/>
            <person name="Bassam K."/>
            <person name="Shao H."/>
            <person name="Chatzistamou I."/>
            <person name="Tufts D.M."/>
            <person name="Diuk-Wasser M."/>
            <person name="Barbour A.G."/>
        </authorList>
    </citation>
    <scope>NUCLEOTIDE SEQUENCE</scope>
    <source>
        <strain evidence="1">LL20</strain>
    </source>
</reference>
<evidence type="ECO:0000313" key="1">
    <source>
        <dbReference type="EMBL" id="QGT49733.1"/>
    </source>
</evidence>
<dbReference type="Gene3D" id="3.90.550.20">
    <property type="match status" value="1"/>
</dbReference>
<accession>A0A650EJF1</accession>